<comment type="caution">
    <text evidence="2">The sequence shown here is derived from an EMBL/GenBank/DDBJ whole genome shotgun (WGS) entry which is preliminary data.</text>
</comment>
<dbReference type="Proteomes" id="UP000266622">
    <property type="component" value="Unassembled WGS sequence"/>
</dbReference>
<evidence type="ECO:0000313" key="2">
    <source>
        <dbReference type="EMBL" id="RIB35304.1"/>
    </source>
</evidence>
<gene>
    <name evidence="2" type="ORF">BXU00_02120</name>
</gene>
<evidence type="ECO:0000256" key="1">
    <source>
        <dbReference type="SAM" id="Phobius"/>
    </source>
</evidence>
<accession>A0A397WMJ5</accession>
<organism evidence="2 3">
    <name type="scientific">Candidatus Nanoclepta minutus</name>
    <dbReference type="NCBI Taxonomy" id="1940235"/>
    <lineage>
        <taxon>Archaea</taxon>
        <taxon>Nanobdellota</taxon>
        <taxon>Candidatus Nanoclepta</taxon>
    </lineage>
</organism>
<protein>
    <submittedName>
        <fullName evidence="2">Uncharacterized protein</fullName>
    </submittedName>
</protein>
<feature type="transmembrane region" description="Helical" evidence="1">
    <location>
        <begin position="6"/>
        <end position="23"/>
    </location>
</feature>
<dbReference type="AlphaFoldDB" id="A0A397WMJ5"/>
<keyword evidence="1" id="KW-0812">Transmembrane</keyword>
<proteinExistence type="predicted"/>
<name>A0A397WMJ5_9ARCH</name>
<keyword evidence="1" id="KW-1133">Transmembrane helix</keyword>
<reference evidence="2 3" key="1">
    <citation type="journal article" date="2018" name="Syst. Appl. Microbiol.">
        <title>A new symbiotic nanoarchaeote (Candidatus Nanoclepta minutus) and its host (Zestosphaera tikiterensis gen. nov., sp. nov.) from a New Zealand hot spring.</title>
        <authorList>
            <person name="St John E."/>
            <person name="Liu Y."/>
            <person name="Podar M."/>
            <person name="Stott M.B."/>
            <person name="Meneghin J."/>
            <person name="Chen Z."/>
            <person name="Lagutin K."/>
            <person name="Mitchell K."/>
            <person name="Reysenbach A.L."/>
        </authorList>
    </citation>
    <scope>NUCLEOTIDE SEQUENCE [LARGE SCALE GENOMIC DNA]</scope>
    <source>
        <strain evidence="2">NZ3</strain>
    </source>
</reference>
<evidence type="ECO:0000313" key="3">
    <source>
        <dbReference type="Proteomes" id="UP000266622"/>
    </source>
</evidence>
<keyword evidence="1" id="KW-0472">Membrane</keyword>
<sequence length="345" mass="40175">MVVGLFVILIGILIFVYWILLPVPEKEKLLEEIYGYRNVSNQSTTNLSYEANVVSKLILRDIYLYSDKKEINVARDYYLGTLVPVSEIGFGDVYEETTIFLGKKYKIIRFFYSNEDAIALSFISKCTGGYFTIRVNDFEVYSGCPSGIQKVLIQKDYLRRGDNIIRIDFYPTSIFSKATFSLNNTKLIYMNRSKIEYNFYYQGERVYISYNFCPADSNSINFYINDYKLPIYLCQNDYLEITNYLKSGLNYIKVTSEIETKVDLKFITSNSIFYYPFNFTIKDIAFLYVIKEQGDADIYVNGCKYSLNTYQTSFMFPVNKSCLSLENVLVIKPKGFVRINMLSLI</sequence>
<dbReference type="EMBL" id="MWMI01000003">
    <property type="protein sequence ID" value="RIB35304.1"/>
    <property type="molecule type" value="Genomic_DNA"/>
</dbReference>